<evidence type="ECO:0000256" key="4">
    <source>
        <dbReference type="ARBA" id="ARBA00022833"/>
    </source>
</evidence>
<feature type="domain" description="RING-type" evidence="6">
    <location>
        <begin position="202"/>
        <end position="240"/>
    </location>
</feature>
<proteinExistence type="predicted"/>
<dbReference type="SMART" id="SM00588">
    <property type="entry name" value="NEUZ"/>
    <property type="match status" value="1"/>
</dbReference>
<dbReference type="InterPro" id="IPR001841">
    <property type="entry name" value="Znf_RING"/>
</dbReference>
<dbReference type="PANTHER" id="PTHR12429:SF36">
    <property type="entry name" value="E3 UBIQUITIN-PROTEIN LIGASE NEURL3"/>
    <property type="match status" value="1"/>
</dbReference>
<evidence type="ECO:0000313" key="9">
    <source>
        <dbReference type="Proteomes" id="UP000824540"/>
    </source>
</evidence>
<dbReference type="Gene3D" id="2.60.120.920">
    <property type="match status" value="1"/>
</dbReference>
<protein>
    <submittedName>
        <fullName evidence="8">Uncharacterized protein</fullName>
    </submittedName>
</protein>
<keyword evidence="3 5" id="KW-0863">Zinc-finger</keyword>
<reference evidence="8" key="1">
    <citation type="thesis" date="2021" institute="BYU ScholarsArchive" country="Provo, UT, USA">
        <title>Applications of and Algorithms for Genome Assembly and Genomic Analyses with an Emphasis on Marine Teleosts.</title>
        <authorList>
            <person name="Pickett B.D."/>
        </authorList>
    </citation>
    <scope>NUCLEOTIDE SEQUENCE</scope>
    <source>
        <strain evidence="8">HI-2016</strain>
    </source>
</reference>
<dbReference type="FunFam" id="2.60.120.920:FF:000005">
    <property type="entry name" value="Putative E3 ubiquitin-protein ligase NEURL1B"/>
    <property type="match status" value="1"/>
</dbReference>
<dbReference type="InterPro" id="IPR006573">
    <property type="entry name" value="NHR_dom"/>
</dbReference>
<dbReference type="Proteomes" id="UP000824540">
    <property type="component" value="Unassembled WGS sequence"/>
</dbReference>
<feature type="domain" description="NHR" evidence="7">
    <location>
        <begin position="1"/>
        <end position="140"/>
    </location>
</feature>
<dbReference type="Pfam" id="PF07177">
    <property type="entry name" value="Neuralized"/>
    <property type="match status" value="1"/>
</dbReference>
<dbReference type="SMART" id="SM00184">
    <property type="entry name" value="RING"/>
    <property type="match status" value="1"/>
</dbReference>
<organism evidence="8 9">
    <name type="scientific">Albula glossodonta</name>
    <name type="common">roundjaw bonefish</name>
    <dbReference type="NCBI Taxonomy" id="121402"/>
    <lineage>
        <taxon>Eukaryota</taxon>
        <taxon>Metazoa</taxon>
        <taxon>Chordata</taxon>
        <taxon>Craniata</taxon>
        <taxon>Vertebrata</taxon>
        <taxon>Euteleostomi</taxon>
        <taxon>Actinopterygii</taxon>
        <taxon>Neopterygii</taxon>
        <taxon>Teleostei</taxon>
        <taxon>Albuliformes</taxon>
        <taxon>Albulidae</taxon>
        <taxon>Albula</taxon>
    </lineage>
</organism>
<evidence type="ECO:0000256" key="3">
    <source>
        <dbReference type="ARBA" id="ARBA00022771"/>
    </source>
</evidence>
<dbReference type="PROSITE" id="PS50089">
    <property type="entry name" value="ZF_RING_2"/>
    <property type="match status" value="1"/>
</dbReference>
<dbReference type="GO" id="GO:0061630">
    <property type="term" value="F:ubiquitin protein ligase activity"/>
    <property type="evidence" value="ECO:0007669"/>
    <property type="project" value="TreeGrafter"/>
</dbReference>
<dbReference type="GO" id="GO:0070086">
    <property type="term" value="P:ubiquitin-dependent endocytosis"/>
    <property type="evidence" value="ECO:0007669"/>
    <property type="project" value="TreeGrafter"/>
</dbReference>
<dbReference type="OrthoDB" id="6078042at2759"/>
<evidence type="ECO:0000256" key="2">
    <source>
        <dbReference type="ARBA" id="ARBA00022737"/>
    </source>
</evidence>
<gene>
    <name evidence="8" type="ORF">JZ751_012090</name>
</gene>
<keyword evidence="2" id="KW-0677">Repeat</keyword>
<accession>A0A8T2PRL2</accession>
<sequence>MGARLAERARKTFQNGVAFINRPVGVKERVCLRVERCDQHWEGALRVGFTSVQPSLMDTPASVAIPTLTDRPGYWAAPVPQTLTTLGSELQFWVDSKGTVSVMGSNGMRYKLLTGVEVKKKLWAMIDVYGQTRAVLLLGSRKKVGNSFSSRRSCPTLPPPPVSPGDSCLCISEGRRCHPCHKHNAFENRPTAPPAGLYPEDCSVCLSEIATEVLSCGHRCLCQHCARRVMRDFGRCPLCRFPITPLHDVLG</sequence>
<keyword evidence="4" id="KW-0862">Zinc</keyword>
<evidence type="ECO:0000313" key="8">
    <source>
        <dbReference type="EMBL" id="KAG9353966.1"/>
    </source>
</evidence>
<dbReference type="SUPFAM" id="SSF57850">
    <property type="entry name" value="RING/U-box"/>
    <property type="match status" value="1"/>
</dbReference>
<dbReference type="InterPro" id="IPR037962">
    <property type="entry name" value="Neuralized"/>
</dbReference>
<keyword evidence="1" id="KW-0479">Metal-binding</keyword>
<dbReference type="Pfam" id="PF13920">
    <property type="entry name" value="zf-C3HC4_3"/>
    <property type="match status" value="1"/>
</dbReference>
<evidence type="ECO:0000256" key="5">
    <source>
        <dbReference type="PROSITE-ProRule" id="PRU00175"/>
    </source>
</evidence>
<dbReference type="EMBL" id="JAFBMS010000003">
    <property type="protein sequence ID" value="KAG9353966.1"/>
    <property type="molecule type" value="Genomic_DNA"/>
</dbReference>
<keyword evidence="9" id="KW-1185">Reference proteome</keyword>
<dbReference type="Gene3D" id="3.30.40.10">
    <property type="entry name" value="Zinc/RING finger domain, C3HC4 (zinc finger)"/>
    <property type="match status" value="1"/>
</dbReference>
<evidence type="ECO:0000259" key="7">
    <source>
        <dbReference type="PROSITE" id="PS51065"/>
    </source>
</evidence>
<dbReference type="PROSITE" id="PS51065">
    <property type="entry name" value="NHR"/>
    <property type="match status" value="1"/>
</dbReference>
<name>A0A8T2PRL2_9TELE</name>
<dbReference type="PANTHER" id="PTHR12429">
    <property type="entry name" value="NEURALIZED"/>
    <property type="match status" value="1"/>
</dbReference>
<dbReference type="AlphaFoldDB" id="A0A8T2PRL2"/>
<evidence type="ECO:0000259" key="6">
    <source>
        <dbReference type="PROSITE" id="PS50089"/>
    </source>
</evidence>
<dbReference type="InterPro" id="IPR043136">
    <property type="entry name" value="B30.2/SPRY_sf"/>
</dbReference>
<evidence type="ECO:0000256" key="1">
    <source>
        <dbReference type="ARBA" id="ARBA00022723"/>
    </source>
</evidence>
<dbReference type="InterPro" id="IPR013083">
    <property type="entry name" value="Znf_RING/FYVE/PHD"/>
</dbReference>
<dbReference type="GO" id="GO:0005769">
    <property type="term" value="C:early endosome"/>
    <property type="evidence" value="ECO:0007669"/>
    <property type="project" value="TreeGrafter"/>
</dbReference>
<comment type="caution">
    <text evidence="8">The sequence shown here is derived from an EMBL/GenBank/DDBJ whole genome shotgun (WGS) entry which is preliminary data.</text>
</comment>
<dbReference type="GO" id="GO:0008270">
    <property type="term" value="F:zinc ion binding"/>
    <property type="evidence" value="ECO:0007669"/>
    <property type="project" value="UniProtKB-KW"/>
</dbReference>